<dbReference type="InterPro" id="IPR036390">
    <property type="entry name" value="WH_DNA-bd_sf"/>
</dbReference>
<dbReference type="SMART" id="SM00418">
    <property type="entry name" value="HTH_ARSR"/>
    <property type="match status" value="1"/>
</dbReference>
<organism evidence="5 6">
    <name type="scientific">Alysiella filiformis DSM 16848</name>
    <dbReference type="NCBI Taxonomy" id="1120981"/>
    <lineage>
        <taxon>Bacteria</taxon>
        <taxon>Pseudomonadati</taxon>
        <taxon>Pseudomonadota</taxon>
        <taxon>Betaproteobacteria</taxon>
        <taxon>Neisseriales</taxon>
        <taxon>Neisseriaceae</taxon>
        <taxon>Alysiella</taxon>
    </lineage>
</organism>
<dbReference type="Pfam" id="PF01022">
    <property type="entry name" value="HTH_5"/>
    <property type="match status" value="1"/>
</dbReference>
<dbReference type="CDD" id="cd00090">
    <property type="entry name" value="HTH_ARSR"/>
    <property type="match status" value="1"/>
</dbReference>
<dbReference type="InterPro" id="IPR011991">
    <property type="entry name" value="ArsR-like_HTH"/>
</dbReference>
<dbReference type="PROSITE" id="PS50987">
    <property type="entry name" value="HTH_ARSR_2"/>
    <property type="match status" value="1"/>
</dbReference>
<dbReference type="GO" id="GO:0003677">
    <property type="term" value="F:DNA binding"/>
    <property type="evidence" value="ECO:0007669"/>
    <property type="project" value="UniProtKB-KW"/>
</dbReference>
<dbReference type="PANTHER" id="PTHR33154">
    <property type="entry name" value="TRANSCRIPTIONAL REGULATOR, ARSR FAMILY"/>
    <property type="match status" value="1"/>
</dbReference>
<dbReference type="InterPro" id="IPR001845">
    <property type="entry name" value="HTH_ArsR_DNA-bd_dom"/>
</dbReference>
<gene>
    <name evidence="5" type="ORF">SAMN02746062_02340</name>
</gene>
<dbReference type="PANTHER" id="PTHR33154:SF33">
    <property type="entry name" value="TRANSCRIPTIONAL REPRESSOR SDPR"/>
    <property type="match status" value="1"/>
</dbReference>
<evidence type="ECO:0000259" key="4">
    <source>
        <dbReference type="PROSITE" id="PS50987"/>
    </source>
</evidence>
<evidence type="ECO:0000256" key="2">
    <source>
        <dbReference type="ARBA" id="ARBA00023125"/>
    </source>
</evidence>
<sequence length="135" mass="15695">MQLFGLFQVVICPFFKSKCVYIFKLIVKIMNEQAHAMRLMKDCIPIFTVLADENRHLILKLLLENGKMKVNDITENLHLSRPAVSHHLKIMLQANAVSVVQIGKERFYSLAMKDEIEKMGELVELMKKYCPSRQE</sequence>
<evidence type="ECO:0000313" key="6">
    <source>
        <dbReference type="Proteomes" id="UP000219669"/>
    </source>
</evidence>
<dbReference type="PRINTS" id="PR00778">
    <property type="entry name" value="HTHARSR"/>
</dbReference>
<dbReference type="Proteomes" id="UP000219669">
    <property type="component" value="Unassembled WGS sequence"/>
</dbReference>
<dbReference type="InterPro" id="IPR051081">
    <property type="entry name" value="HTH_MetalResp_TranReg"/>
</dbReference>
<evidence type="ECO:0000256" key="3">
    <source>
        <dbReference type="ARBA" id="ARBA00023163"/>
    </source>
</evidence>
<proteinExistence type="predicted"/>
<dbReference type="InterPro" id="IPR036388">
    <property type="entry name" value="WH-like_DNA-bd_sf"/>
</dbReference>
<name>A0A286EX54_9NEIS</name>
<dbReference type="AlphaFoldDB" id="A0A286EX54"/>
<dbReference type="EMBL" id="OCNF01000040">
    <property type="protein sequence ID" value="SOD75294.1"/>
    <property type="molecule type" value="Genomic_DNA"/>
</dbReference>
<evidence type="ECO:0000313" key="5">
    <source>
        <dbReference type="EMBL" id="SOD75294.1"/>
    </source>
</evidence>
<dbReference type="Gene3D" id="1.10.10.10">
    <property type="entry name" value="Winged helix-like DNA-binding domain superfamily/Winged helix DNA-binding domain"/>
    <property type="match status" value="1"/>
</dbReference>
<keyword evidence="1" id="KW-0805">Transcription regulation</keyword>
<keyword evidence="2 5" id="KW-0238">DNA-binding</keyword>
<reference evidence="5 6" key="1">
    <citation type="submission" date="2017-09" db="EMBL/GenBank/DDBJ databases">
        <authorList>
            <person name="Ehlers B."/>
            <person name="Leendertz F.H."/>
        </authorList>
    </citation>
    <scope>NUCLEOTIDE SEQUENCE [LARGE SCALE GENOMIC DNA]</scope>
    <source>
        <strain evidence="5 6">DSM 16848</strain>
    </source>
</reference>
<protein>
    <submittedName>
        <fullName evidence="5">DNA-binding transcriptional regulator, ArsR family</fullName>
    </submittedName>
</protein>
<dbReference type="SUPFAM" id="SSF46785">
    <property type="entry name" value="Winged helix' DNA-binding domain"/>
    <property type="match status" value="1"/>
</dbReference>
<evidence type="ECO:0000256" key="1">
    <source>
        <dbReference type="ARBA" id="ARBA00023015"/>
    </source>
</evidence>
<keyword evidence="6" id="KW-1185">Reference proteome</keyword>
<dbReference type="GO" id="GO:0003700">
    <property type="term" value="F:DNA-binding transcription factor activity"/>
    <property type="evidence" value="ECO:0007669"/>
    <property type="project" value="InterPro"/>
</dbReference>
<keyword evidence="3" id="KW-0804">Transcription</keyword>
<accession>A0A286EX54</accession>
<dbReference type="NCBIfam" id="NF033788">
    <property type="entry name" value="HTH_metalloreg"/>
    <property type="match status" value="1"/>
</dbReference>
<feature type="domain" description="HTH arsR-type" evidence="4">
    <location>
        <begin position="35"/>
        <end position="130"/>
    </location>
</feature>